<feature type="region of interest" description="Disordered" evidence="1">
    <location>
        <begin position="1"/>
        <end position="22"/>
    </location>
</feature>
<dbReference type="PIRSF" id="PIRSF028301">
    <property type="entry name" value="UCP028301"/>
    <property type="match status" value="1"/>
</dbReference>
<dbReference type="Pfam" id="PF05591">
    <property type="entry name" value="T6SS_VipA"/>
    <property type="match status" value="1"/>
</dbReference>
<comment type="caution">
    <text evidence="2">The sequence shown here is derived from an EMBL/GenBank/DDBJ whole genome shotgun (WGS) entry which is preliminary data.</text>
</comment>
<name>A0ABS7TSC3_9BACT</name>
<dbReference type="InterPro" id="IPR008312">
    <property type="entry name" value="T6SS_TssB1"/>
</dbReference>
<dbReference type="NCBIfam" id="TIGR03358">
    <property type="entry name" value="VI_chp_5"/>
    <property type="match status" value="1"/>
</dbReference>
<feature type="compositionally biased region" description="Basic and acidic residues" evidence="1">
    <location>
        <begin position="1"/>
        <end position="15"/>
    </location>
</feature>
<proteinExistence type="predicted"/>
<organism evidence="2 3">
    <name type="scientific">Nannocystis pusilla</name>
    <dbReference type="NCBI Taxonomy" id="889268"/>
    <lineage>
        <taxon>Bacteria</taxon>
        <taxon>Pseudomonadati</taxon>
        <taxon>Myxococcota</taxon>
        <taxon>Polyangia</taxon>
        <taxon>Nannocystales</taxon>
        <taxon>Nannocystaceae</taxon>
        <taxon>Nannocystis</taxon>
    </lineage>
</organism>
<evidence type="ECO:0000256" key="1">
    <source>
        <dbReference type="SAM" id="MobiDB-lite"/>
    </source>
</evidence>
<keyword evidence="3" id="KW-1185">Reference proteome</keyword>
<dbReference type="PANTHER" id="PTHR35850">
    <property type="entry name" value="CYTOPLASMIC PROTEIN-RELATED"/>
    <property type="match status" value="1"/>
</dbReference>
<accession>A0ABS7TSC3</accession>
<dbReference type="RefSeq" id="WP_224192899.1">
    <property type="nucleotide sequence ID" value="NZ_JAIRAU010000023.1"/>
</dbReference>
<gene>
    <name evidence="2" type="primary">tssB</name>
    <name evidence="2" type="ORF">K7C98_17920</name>
</gene>
<evidence type="ECO:0000313" key="3">
    <source>
        <dbReference type="Proteomes" id="UP001139031"/>
    </source>
</evidence>
<reference evidence="2" key="1">
    <citation type="submission" date="2021-08" db="EMBL/GenBank/DDBJ databases">
        <authorList>
            <person name="Stevens D.C."/>
        </authorList>
    </citation>
    <scope>NUCLEOTIDE SEQUENCE</scope>
    <source>
        <strain evidence="2">DSM 53165</strain>
    </source>
</reference>
<sequence length="169" mass="18726">MSKGKEGSVAPKERVNITYKPATDGAQEDVELPLKILMLGDFTGRPDDRPVEERVPINVDKDNFDKVMAAQKLETSISVSNKLTDGDQGDLSLNLKFDTLKDFRPEGIVEQVPQLKELMELRNALTALKGPLVGGNVPDFKKKLVEALRDPDKRARLMKELGIEDKPAS</sequence>
<dbReference type="Proteomes" id="UP001139031">
    <property type="component" value="Unassembled WGS sequence"/>
</dbReference>
<protein>
    <submittedName>
        <fullName evidence="2">Type VI secretion system contractile sheath small subunit</fullName>
    </submittedName>
</protein>
<evidence type="ECO:0000313" key="2">
    <source>
        <dbReference type="EMBL" id="MBZ5711127.1"/>
    </source>
</evidence>
<dbReference type="EMBL" id="JAIRAU010000023">
    <property type="protein sequence ID" value="MBZ5711127.1"/>
    <property type="molecule type" value="Genomic_DNA"/>
</dbReference>
<dbReference type="PANTHER" id="PTHR35850:SF2">
    <property type="entry name" value="TYPE VI SECRETION SYSTEM CONTRACTILE SHEATH SMALL SUBUNIT"/>
    <property type="match status" value="1"/>
</dbReference>